<dbReference type="Gene3D" id="3.40.1350.10">
    <property type="match status" value="1"/>
</dbReference>
<accession>A0A930UD17</accession>
<dbReference type="AlphaFoldDB" id="A0A930UD17"/>
<dbReference type="EMBL" id="JADHEC010000055">
    <property type="protein sequence ID" value="MBF2709957.1"/>
    <property type="molecule type" value="Genomic_DNA"/>
</dbReference>
<dbReference type="Proteomes" id="UP000646211">
    <property type="component" value="Unassembled WGS sequence"/>
</dbReference>
<dbReference type="RefSeq" id="WP_194313187.1">
    <property type="nucleotide sequence ID" value="NZ_JADHEC010000055.1"/>
</dbReference>
<evidence type="ECO:0008006" key="3">
    <source>
        <dbReference type="Google" id="ProtNLM"/>
    </source>
</evidence>
<protein>
    <recommendedName>
        <fullName evidence="3">VRR-NUC domain-containing protein</fullName>
    </recommendedName>
</protein>
<dbReference type="InterPro" id="IPR011856">
    <property type="entry name" value="tRNA_endonuc-like_dom_sf"/>
</dbReference>
<keyword evidence="2" id="KW-1185">Reference proteome</keyword>
<organism evidence="1 2">
    <name type="scientific">Flavobacterium soyangense</name>
    <dbReference type="NCBI Taxonomy" id="2023265"/>
    <lineage>
        <taxon>Bacteria</taxon>
        <taxon>Pseudomonadati</taxon>
        <taxon>Bacteroidota</taxon>
        <taxon>Flavobacteriia</taxon>
        <taxon>Flavobacteriales</taxon>
        <taxon>Flavobacteriaceae</taxon>
        <taxon>Flavobacterium</taxon>
    </lineage>
</organism>
<comment type="caution">
    <text evidence="1">The sequence shown here is derived from an EMBL/GenBank/DDBJ whole genome shotgun (WGS) entry which is preliminary data.</text>
</comment>
<reference evidence="1" key="1">
    <citation type="submission" date="2020-11" db="EMBL/GenBank/DDBJ databases">
        <title>Genome of Flavobacterium soyangense.</title>
        <authorList>
            <person name="Liu Q."/>
            <person name="Xin Y.-H."/>
        </authorList>
    </citation>
    <scope>NUCLEOTIDE SEQUENCE</scope>
    <source>
        <strain evidence="1">CGMCC 1.13493</strain>
    </source>
</reference>
<evidence type="ECO:0000313" key="2">
    <source>
        <dbReference type="Proteomes" id="UP000646211"/>
    </source>
</evidence>
<proteinExistence type="predicted"/>
<dbReference type="GO" id="GO:0003676">
    <property type="term" value="F:nucleic acid binding"/>
    <property type="evidence" value="ECO:0007669"/>
    <property type="project" value="InterPro"/>
</dbReference>
<sequence>MSGGDTQSFDFNSLEQSKVTKQRYTKHESVKILERLALEKLKIRYPNNPYLPKTIYTDATTNGLTRCVIDYISFNGFQAERINSTGAIKDNRKTSTDVLGNIRTIGSVQFIKSNTQTGTADISSTIKGRSVKIEIKCEATGDNKQSKGQIEYQKQIEAAGGVYLIVRNFNQFYEWFNEFVK</sequence>
<gene>
    <name evidence="1" type="ORF">IR213_15395</name>
</gene>
<name>A0A930UD17_9FLAO</name>
<evidence type="ECO:0000313" key="1">
    <source>
        <dbReference type="EMBL" id="MBF2709957.1"/>
    </source>
</evidence>